<evidence type="ECO:0000259" key="6">
    <source>
        <dbReference type="PROSITE" id="PS50072"/>
    </source>
</evidence>
<dbReference type="AlphaFoldDB" id="A0A1V9XEK9"/>
<dbReference type="SMART" id="SM00360">
    <property type="entry name" value="RRM"/>
    <property type="match status" value="1"/>
</dbReference>
<proteinExistence type="inferred from homology"/>
<dbReference type="FunCoup" id="A0A1V9XEK9">
    <property type="interactions" value="1266"/>
</dbReference>
<comment type="catalytic activity">
    <reaction evidence="5">
        <text>[protein]-peptidylproline (omega=180) = [protein]-peptidylproline (omega=0)</text>
        <dbReference type="Rhea" id="RHEA:16237"/>
        <dbReference type="Rhea" id="RHEA-COMP:10747"/>
        <dbReference type="Rhea" id="RHEA-COMP:10748"/>
        <dbReference type="ChEBI" id="CHEBI:83833"/>
        <dbReference type="ChEBI" id="CHEBI:83834"/>
        <dbReference type="EC" id="5.2.1.8"/>
    </reaction>
</comment>
<dbReference type="InterPro" id="IPR034168">
    <property type="entry name" value="PPIE_RRM"/>
</dbReference>
<comment type="similarity">
    <text evidence="5">Belongs to the cyclophilin-type PPIase family.</text>
</comment>
<evidence type="ECO:0000259" key="7">
    <source>
        <dbReference type="PROSITE" id="PS50102"/>
    </source>
</evidence>
<dbReference type="InterPro" id="IPR035979">
    <property type="entry name" value="RBD_domain_sf"/>
</dbReference>
<gene>
    <name evidence="8" type="ORF">BIW11_10744</name>
</gene>
<dbReference type="PANTHER" id="PTHR11071">
    <property type="entry name" value="PEPTIDYL-PROLYL CIS-TRANS ISOMERASE"/>
    <property type="match status" value="1"/>
</dbReference>
<name>A0A1V9XEK9_9ACAR</name>
<dbReference type="PROSITE" id="PS50102">
    <property type="entry name" value="RRM"/>
    <property type="match status" value="1"/>
</dbReference>
<dbReference type="InterPro" id="IPR012677">
    <property type="entry name" value="Nucleotide-bd_a/b_plait_sf"/>
</dbReference>
<dbReference type="Proteomes" id="UP000192247">
    <property type="component" value="Unassembled WGS sequence"/>
</dbReference>
<dbReference type="CDD" id="cd12347">
    <property type="entry name" value="RRM_PPIE"/>
    <property type="match status" value="1"/>
</dbReference>
<evidence type="ECO:0000313" key="9">
    <source>
        <dbReference type="Proteomes" id="UP000192247"/>
    </source>
</evidence>
<protein>
    <recommendedName>
        <fullName evidence="5">Peptidyl-prolyl cis-trans isomerase</fullName>
        <shortName evidence="5">PPIase</shortName>
        <ecNumber evidence="5">5.2.1.8</ecNumber>
    </recommendedName>
</protein>
<sequence>MIQNKKLVYVGGLAEEVDESVIRAAFNPFGEINDVQIPLDYETEKHRGFAFIEFELAEDAAAAIDNMNDGELFGRTIRVNGAKPMSIKEGSSRPIWSDDKWLAKHSAGGEDFLPKGVNQLNQGQDSDATNNIEEVPGAQEMCMKEPVDRAKQENPQVYFDISIGGQHVGRVRIVLRFDVVPKTAENFRALCTHEKGFGFKNSIFHRIIPGFMCQGGDFTNNNGTGGRSIYGRKFEDENFTLTHTGPGILSMANSGPNSNS</sequence>
<dbReference type="InterPro" id="IPR029000">
    <property type="entry name" value="Cyclophilin-like_dom_sf"/>
</dbReference>
<keyword evidence="1 4" id="KW-0694">RNA-binding</keyword>
<dbReference type="InterPro" id="IPR000504">
    <property type="entry name" value="RRM_dom"/>
</dbReference>
<keyword evidence="2 5" id="KW-0697">Rotamase</keyword>
<evidence type="ECO:0000256" key="5">
    <source>
        <dbReference type="RuleBase" id="RU363019"/>
    </source>
</evidence>
<evidence type="ECO:0000256" key="1">
    <source>
        <dbReference type="ARBA" id="ARBA00022884"/>
    </source>
</evidence>
<dbReference type="GO" id="GO:0016018">
    <property type="term" value="F:cyclosporin A binding"/>
    <property type="evidence" value="ECO:0007669"/>
    <property type="project" value="TreeGrafter"/>
</dbReference>
<dbReference type="SUPFAM" id="SSF54928">
    <property type="entry name" value="RNA-binding domain, RBD"/>
    <property type="match status" value="1"/>
</dbReference>
<feature type="domain" description="PPIase cyclophilin-type" evidence="6">
    <location>
        <begin position="158"/>
        <end position="260"/>
    </location>
</feature>
<dbReference type="Gene3D" id="2.40.100.10">
    <property type="entry name" value="Cyclophilin-like"/>
    <property type="match status" value="1"/>
</dbReference>
<comment type="function">
    <text evidence="5">PPIases accelerate the folding of proteins. It catalyzes the cis-trans isomerization of proline imidic peptide bonds in oligopeptides.</text>
</comment>
<dbReference type="STRING" id="418985.A0A1V9XEK9"/>
<keyword evidence="9" id="KW-1185">Reference proteome</keyword>
<dbReference type="PRINTS" id="PR00153">
    <property type="entry name" value="CSAPPISMRASE"/>
</dbReference>
<keyword evidence="3 5" id="KW-0413">Isomerase</keyword>
<dbReference type="InterPro" id="IPR020892">
    <property type="entry name" value="Cyclophilin-type_PPIase_CS"/>
</dbReference>
<dbReference type="PROSITE" id="PS00170">
    <property type="entry name" value="CSA_PPIASE_1"/>
    <property type="match status" value="1"/>
</dbReference>
<dbReference type="InParanoid" id="A0A1V9XEK9"/>
<dbReference type="GO" id="GO:0005739">
    <property type="term" value="C:mitochondrion"/>
    <property type="evidence" value="ECO:0007669"/>
    <property type="project" value="TreeGrafter"/>
</dbReference>
<feature type="domain" description="RRM" evidence="7">
    <location>
        <begin position="6"/>
        <end position="84"/>
    </location>
</feature>
<dbReference type="GO" id="GO:0006457">
    <property type="term" value="P:protein folding"/>
    <property type="evidence" value="ECO:0007669"/>
    <property type="project" value="InterPro"/>
</dbReference>
<dbReference type="GO" id="GO:0003723">
    <property type="term" value="F:RNA binding"/>
    <property type="evidence" value="ECO:0007669"/>
    <property type="project" value="UniProtKB-UniRule"/>
</dbReference>
<dbReference type="PROSITE" id="PS50072">
    <property type="entry name" value="CSA_PPIASE_2"/>
    <property type="match status" value="1"/>
</dbReference>
<dbReference type="EC" id="5.2.1.8" evidence="5"/>
<dbReference type="GO" id="GO:0003755">
    <property type="term" value="F:peptidyl-prolyl cis-trans isomerase activity"/>
    <property type="evidence" value="ECO:0007669"/>
    <property type="project" value="UniProtKB-UniRule"/>
</dbReference>
<evidence type="ECO:0000256" key="2">
    <source>
        <dbReference type="ARBA" id="ARBA00023110"/>
    </source>
</evidence>
<comment type="caution">
    <text evidence="8">The sequence shown here is derived from an EMBL/GenBank/DDBJ whole genome shotgun (WGS) entry which is preliminary data.</text>
</comment>
<organism evidence="8 9">
    <name type="scientific">Tropilaelaps mercedesae</name>
    <dbReference type="NCBI Taxonomy" id="418985"/>
    <lineage>
        <taxon>Eukaryota</taxon>
        <taxon>Metazoa</taxon>
        <taxon>Ecdysozoa</taxon>
        <taxon>Arthropoda</taxon>
        <taxon>Chelicerata</taxon>
        <taxon>Arachnida</taxon>
        <taxon>Acari</taxon>
        <taxon>Parasitiformes</taxon>
        <taxon>Mesostigmata</taxon>
        <taxon>Gamasina</taxon>
        <taxon>Dermanyssoidea</taxon>
        <taxon>Laelapidae</taxon>
        <taxon>Tropilaelaps</taxon>
    </lineage>
</organism>
<evidence type="ECO:0000313" key="8">
    <source>
        <dbReference type="EMBL" id="OQR71843.1"/>
    </source>
</evidence>
<evidence type="ECO:0000256" key="3">
    <source>
        <dbReference type="ARBA" id="ARBA00023235"/>
    </source>
</evidence>
<dbReference type="Gene3D" id="3.30.70.330">
    <property type="match status" value="1"/>
</dbReference>
<dbReference type="InterPro" id="IPR002130">
    <property type="entry name" value="Cyclophilin-type_PPIase_dom"/>
</dbReference>
<evidence type="ECO:0000256" key="4">
    <source>
        <dbReference type="PROSITE-ProRule" id="PRU00176"/>
    </source>
</evidence>
<dbReference type="PANTHER" id="PTHR11071:SF561">
    <property type="entry name" value="PEPTIDYL-PROLYL CIS-TRANS ISOMERASE D-RELATED"/>
    <property type="match status" value="1"/>
</dbReference>
<accession>A0A1V9XEK9</accession>
<dbReference type="SUPFAM" id="SSF50891">
    <property type="entry name" value="Cyclophilin-like"/>
    <property type="match status" value="1"/>
</dbReference>
<dbReference type="Pfam" id="PF00160">
    <property type="entry name" value="Pro_isomerase"/>
    <property type="match status" value="1"/>
</dbReference>
<reference evidence="8 9" key="1">
    <citation type="journal article" date="2017" name="Gigascience">
        <title>Draft genome of the honey bee ectoparasitic mite, Tropilaelaps mercedesae, is shaped by the parasitic life history.</title>
        <authorList>
            <person name="Dong X."/>
            <person name="Armstrong S.D."/>
            <person name="Xia D."/>
            <person name="Makepeace B.L."/>
            <person name="Darby A.C."/>
            <person name="Kadowaki T."/>
        </authorList>
    </citation>
    <scope>NUCLEOTIDE SEQUENCE [LARGE SCALE GENOMIC DNA]</scope>
    <source>
        <strain evidence="8">Wuxi-XJTLU</strain>
    </source>
</reference>
<dbReference type="EMBL" id="MNPL01013361">
    <property type="protein sequence ID" value="OQR71843.1"/>
    <property type="molecule type" value="Genomic_DNA"/>
</dbReference>
<dbReference type="Pfam" id="PF00076">
    <property type="entry name" value="RRM_1"/>
    <property type="match status" value="1"/>
</dbReference>
<dbReference type="OrthoDB" id="193499at2759"/>